<evidence type="ECO:0000313" key="3">
    <source>
        <dbReference type="EMBL" id="ALE18810.1"/>
    </source>
</evidence>
<dbReference type="KEGG" id="cbq:AL705_03040"/>
<name>A0A0M3TBG1_9ACTN</name>
<gene>
    <name evidence="3" type="ORF">AL705_03040</name>
</gene>
<dbReference type="EMBL" id="CP012390">
    <property type="protein sequence ID" value="ALE18810.1"/>
    <property type="molecule type" value="Genomic_DNA"/>
</dbReference>
<accession>A0A0M3TBG1</accession>
<evidence type="ECO:0000256" key="1">
    <source>
        <dbReference type="SAM" id="Phobius"/>
    </source>
</evidence>
<dbReference type="STRING" id="1528099.AL705_03040"/>
<dbReference type="Proteomes" id="UP000068137">
    <property type="component" value="Chromosome"/>
</dbReference>
<evidence type="ECO:0000259" key="2">
    <source>
        <dbReference type="Pfam" id="PF19803"/>
    </source>
</evidence>
<dbReference type="RefSeq" id="WP_053961757.1">
    <property type="nucleotide sequence ID" value="NZ_CP009312.1"/>
</dbReference>
<proteinExistence type="predicted"/>
<dbReference type="OrthoDB" id="5197468at2"/>
<evidence type="ECO:0000313" key="4">
    <source>
        <dbReference type="Proteomes" id="UP000068137"/>
    </source>
</evidence>
<feature type="transmembrane region" description="Helical" evidence="1">
    <location>
        <begin position="73"/>
        <end position="94"/>
    </location>
</feature>
<protein>
    <recommendedName>
        <fullName evidence="2">DUF6286 domain-containing protein</fullName>
    </recommendedName>
</protein>
<feature type="domain" description="DUF6286" evidence="2">
    <location>
        <begin position="83"/>
        <end position="172"/>
    </location>
</feature>
<keyword evidence="1" id="KW-1133">Transmembrane helix</keyword>
<dbReference type="InterPro" id="IPR046253">
    <property type="entry name" value="DUF6286"/>
</dbReference>
<dbReference type="AlphaFoldDB" id="A0A0M3TBG1"/>
<keyword evidence="1" id="KW-0812">Transmembrane</keyword>
<sequence length="188" mass="20454">MSQSAENYDLTKEPRLPKSRPGASGFVWFLTVVFLLVAAIAIHDAAVARGHISGPSWLGTASHTIGHMQYGQWVLPAGIILALVGLITVVRSLLPARVRYFPIHSEAAVWMRPVDVCRLCTHAAQEVYGVTRASTTTNDKRVMVSIYTAGPASADVVERVREAVTAELEHVDRTLTLTIRPVNKGGEQ</sequence>
<dbReference type="Pfam" id="PF19803">
    <property type="entry name" value="DUF6286"/>
    <property type="match status" value="1"/>
</dbReference>
<reference evidence="3 4" key="1">
    <citation type="journal article" date="2015" name="Genome Announc.">
        <title>Complete Genome Sequences for Two Strains of a Novel Fastidious, Partially Acid-Fast, Gram-Positive Corynebacterineae Bacterium, Derived from Human Clinical Samples.</title>
        <authorList>
            <person name="Nicholson A.C."/>
            <person name="Bell M."/>
            <person name="Humrighouse B.W."/>
            <person name="McQuiston J.R."/>
        </authorList>
    </citation>
    <scope>NUCLEOTIDE SEQUENCE [LARGE SCALE GENOMIC DNA]</scope>
    <source>
        <strain evidence="3 4">X1698</strain>
    </source>
</reference>
<organism evidence="3 4">
    <name type="scientific">Lawsonella clevelandensis</name>
    <dbReference type="NCBI Taxonomy" id="1528099"/>
    <lineage>
        <taxon>Bacteria</taxon>
        <taxon>Bacillati</taxon>
        <taxon>Actinomycetota</taxon>
        <taxon>Actinomycetes</taxon>
        <taxon>Mycobacteriales</taxon>
        <taxon>Lawsonellaceae</taxon>
        <taxon>Lawsonella</taxon>
    </lineage>
</organism>
<feature type="transmembrane region" description="Helical" evidence="1">
    <location>
        <begin position="21"/>
        <end position="42"/>
    </location>
</feature>
<keyword evidence="1" id="KW-0472">Membrane</keyword>
<dbReference type="GeneID" id="84894572"/>